<evidence type="ECO:0000256" key="5">
    <source>
        <dbReference type="ARBA" id="ARBA00022692"/>
    </source>
</evidence>
<dbReference type="AlphaFoldDB" id="A0AA42J1B9"/>
<evidence type="ECO:0000256" key="11">
    <source>
        <dbReference type="SAM" id="Phobius"/>
    </source>
</evidence>
<keyword evidence="4" id="KW-1003">Cell membrane</keyword>
<dbReference type="Pfam" id="PF02699">
    <property type="entry name" value="YajC"/>
    <property type="match status" value="1"/>
</dbReference>
<comment type="subcellular location">
    <subcellularLocation>
        <location evidence="1">Cell membrane</location>
        <topology evidence="1">Single-pass membrane protein</topology>
    </subcellularLocation>
</comment>
<feature type="transmembrane region" description="Helical" evidence="11">
    <location>
        <begin position="6"/>
        <end position="28"/>
    </location>
</feature>
<protein>
    <submittedName>
        <fullName evidence="12">Preprotein translocase subunit YajC</fullName>
    </submittedName>
</protein>
<evidence type="ECO:0000256" key="9">
    <source>
        <dbReference type="ARBA" id="ARBA00023136"/>
    </source>
</evidence>
<keyword evidence="13" id="KW-1185">Reference proteome</keyword>
<keyword evidence="8" id="KW-0811">Translocation</keyword>
<comment type="similarity">
    <text evidence="2">Belongs to the YajC family.</text>
</comment>
<name>A0AA42J1B9_9FIRM</name>
<dbReference type="PANTHER" id="PTHR33909:SF1">
    <property type="entry name" value="SEC TRANSLOCON ACCESSORY COMPLEX SUBUNIT YAJC"/>
    <property type="match status" value="1"/>
</dbReference>
<sequence length="127" mass="14287">MQTASTGGMLMSTVLYLGFFFLIMYFLIIRPQKKRDKQVADMQGSIKVGDEVLLTTGIYGKVVDIINDLFIIELGLNKSVRIPVKRVAVASVGAPNLTISKAAEPVVDDEDEYEEDEYEEYEEEDEK</sequence>
<evidence type="ECO:0000256" key="3">
    <source>
        <dbReference type="ARBA" id="ARBA00022448"/>
    </source>
</evidence>
<dbReference type="NCBIfam" id="TIGR00739">
    <property type="entry name" value="yajC"/>
    <property type="match status" value="1"/>
</dbReference>
<dbReference type="GO" id="GO:0015031">
    <property type="term" value="P:protein transport"/>
    <property type="evidence" value="ECO:0007669"/>
    <property type="project" value="UniProtKB-KW"/>
</dbReference>
<evidence type="ECO:0000256" key="8">
    <source>
        <dbReference type="ARBA" id="ARBA00023010"/>
    </source>
</evidence>
<dbReference type="InterPro" id="IPR003849">
    <property type="entry name" value="Preprotein_translocase_YajC"/>
</dbReference>
<dbReference type="SMART" id="SM01323">
    <property type="entry name" value="YajC"/>
    <property type="match status" value="1"/>
</dbReference>
<accession>A0AA42J1B9</accession>
<dbReference type="GO" id="GO:0005886">
    <property type="term" value="C:plasma membrane"/>
    <property type="evidence" value="ECO:0007669"/>
    <property type="project" value="UniProtKB-SubCell"/>
</dbReference>
<evidence type="ECO:0000256" key="10">
    <source>
        <dbReference type="SAM" id="MobiDB-lite"/>
    </source>
</evidence>
<evidence type="ECO:0000313" key="12">
    <source>
        <dbReference type="EMBL" id="MDA3732078.1"/>
    </source>
</evidence>
<keyword evidence="6" id="KW-0653">Protein transport</keyword>
<feature type="region of interest" description="Disordered" evidence="10">
    <location>
        <begin position="102"/>
        <end position="127"/>
    </location>
</feature>
<dbReference type="Proteomes" id="UP001169242">
    <property type="component" value="Unassembled WGS sequence"/>
</dbReference>
<keyword evidence="9 11" id="KW-0472">Membrane</keyword>
<evidence type="ECO:0000256" key="7">
    <source>
        <dbReference type="ARBA" id="ARBA00022989"/>
    </source>
</evidence>
<organism evidence="12 13">
    <name type="scientific">Holtiella tumoricola</name>
    <dbReference type="NCBI Taxonomy" id="3018743"/>
    <lineage>
        <taxon>Bacteria</taxon>
        <taxon>Bacillati</taxon>
        <taxon>Bacillota</taxon>
        <taxon>Clostridia</taxon>
        <taxon>Lachnospirales</taxon>
        <taxon>Cellulosilyticaceae</taxon>
        <taxon>Holtiella</taxon>
    </lineage>
</organism>
<dbReference type="PANTHER" id="PTHR33909">
    <property type="entry name" value="SEC TRANSLOCON ACCESSORY COMPLEX SUBUNIT YAJC"/>
    <property type="match status" value="1"/>
</dbReference>
<proteinExistence type="inferred from homology"/>
<evidence type="ECO:0000256" key="2">
    <source>
        <dbReference type="ARBA" id="ARBA00006742"/>
    </source>
</evidence>
<feature type="compositionally biased region" description="Acidic residues" evidence="10">
    <location>
        <begin position="106"/>
        <end position="127"/>
    </location>
</feature>
<evidence type="ECO:0000256" key="4">
    <source>
        <dbReference type="ARBA" id="ARBA00022475"/>
    </source>
</evidence>
<comment type="caution">
    <text evidence="12">The sequence shown here is derived from an EMBL/GenBank/DDBJ whole genome shotgun (WGS) entry which is preliminary data.</text>
</comment>
<reference evidence="12" key="1">
    <citation type="journal article" date="2023" name="Int. J. Syst. Evol. Microbiol.">
        <title>&lt;i&gt;Holtiella tumoricola&lt;/i&gt; gen. nov. sp. nov., isolated from a human clinical sample.</title>
        <authorList>
            <person name="Allen-Vercoe E."/>
            <person name="Daigneault M.C."/>
            <person name="Vancuren S.J."/>
            <person name="Cochrane K."/>
            <person name="O'Neal L.L."/>
            <person name="Sankaranarayanan K."/>
            <person name="Lawson P.A."/>
        </authorList>
    </citation>
    <scope>NUCLEOTIDE SEQUENCE</scope>
    <source>
        <strain evidence="12">CC70A</strain>
    </source>
</reference>
<evidence type="ECO:0000256" key="1">
    <source>
        <dbReference type="ARBA" id="ARBA00004162"/>
    </source>
</evidence>
<evidence type="ECO:0000313" key="13">
    <source>
        <dbReference type="Proteomes" id="UP001169242"/>
    </source>
</evidence>
<dbReference type="RefSeq" id="WP_271012360.1">
    <property type="nucleotide sequence ID" value="NZ_JAQIFT010000045.1"/>
</dbReference>
<dbReference type="EMBL" id="JAQIFT010000045">
    <property type="protein sequence ID" value="MDA3732078.1"/>
    <property type="molecule type" value="Genomic_DNA"/>
</dbReference>
<keyword evidence="7 11" id="KW-1133">Transmembrane helix</keyword>
<dbReference type="PRINTS" id="PR01853">
    <property type="entry name" value="YAJCTRNLCASE"/>
</dbReference>
<gene>
    <name evidence="12" type="primary">yajC</name>
    <name evidence="12" type="ORF">PBV87_11350</name>
</gene>
<keyword evidence="5 11" id="KW-0812">Transmembrane</keyword>
<evidence type="ECO:0000256" key="6">
    <source>
        <dbReference type="ARBA" id="ARBA00022927"/>
    </source>
</evidence>
<keyword evidence="3" id="KW-0813">Transport</keyword>